<keyword evidence="2" id="KW-1185">Reference proteome</keyword>
<dbReference type="Proteomes" id="UP000194761">
    <property type="component" value="Unassembled WGS sequence"/>
</dbReference>
<dbReference type="NCBIfam" id="TIGR04268">
    <property type="entry name" value="FxSxx-COOH"/>
    <property type="match status" value="1"/>
</dbReference>
<evidence type="ECO:0000313" key="1">
    <source>
        <dbReference type="EMBL" id="OUC94146.1"/>
    </source>
</evidence>
<comment type="caution">
    <text evidence="1">The sequence shown here is derived from an EMBL/GenBank/DDBJ whole genome shotgun (WGS) entry which is preliminary data.</text>
</comment>
<organism evidence="1 2">
    <name type="scientific">Streptosporangium minutum</name>
    <dbReference type="NCBI Taxonomy" id="569862"/>
    <lineage>
        <taxon>Bacteria</taxon>
        <taxon>Bacillati</taxon>
        <taxon>Actinomycetota</taxon>
        <taxon>Actinomycetes</taxon>
        <taxon>Streptosporangiales</taxon>
        <taxon>Streptosporangiaceae</taxon>
        <taxon>Streptosporangium</taxon>
    </lineage>
</organism>
<dbReference type="AlphaFoldDB" id="A0A2C9ZLR6"/>
<gene>
    <name evidence="1" type="ORF">CA984_23655</name>
</gene>
<protein>
    <submittedName>
        <fullName evidence="1">FXSXX-COOH protein</fullName>
    </submittedName>
</protein>
<dbReference type="EMBL" id="NGFP01000114">
    <property type="protein sequence ID" value="OUC94146.1"/>
    <property type="molecule type" value="Genomic_DNA"/>
</dbReference>
<proteinExistence type="predicted"/>
<accession>A0A2C9ZLR6</accession>
<name>A0A2C9ZLR6_9ACTN</name>
<dbReference type="InterPro" id="IPR026334">
    <property type="entry name" value="FxSxx-COOH"/>
</dbReference>
<reference evidence="1 2" key="1">
    <citation type="submission" date="2017-05" db="EMBL/GenBank/DDBJ databases">
        <title>Biotechnological potential of actinobacteria isolated from South African environments.</title>
        <authorList>
            <person name="Le Roes-Hill M."/>
            <person name="Prins A."/>
            <person name="Durrell K.A."/>
        </authorList>
    </citation>
    <scope>NUCLEOTIDE SEQUENCE [LARGE SCALE GENOMIC DNA]</scope>
    <source>
        <strain evidence="1">M26</strain>
    </source>
</reference>
<sequence>MRSQGAQVGEQATDFGTDLIDVTDIRLSDLDEVGESSLALALRRLLSEEDTGPVAGFTSSI</sequence>
<evidence type="ECO:0000313" key="2">
    <source>
        <dbReference type="Proteomes" id="UP000194761"/>
    </source>
</evidence>